<accession>A0A6A2X7V4</accession>
<gene>
    <name evidence="2" type="ORF">F3Y22_tig00111996pilonHSYRG00005</name>
</gene>
<comment type="caution">
    <text evidence="2">The sequence shown here is derived from an EMBL/GenBank/DDBJ whole genome shotgun (WGS) entry which is preliminary data.</text>
</comment>
<dbReference type="AlphaFoldDB" id="A0A6A2X7V4"/>
<evidence type="ECO:0000313" key="3">
    <source>
        <dbReference type="Proteomes" id="UP000436088"/>
    </source>
</evidence>
<keyword evidence="3" id="KW-1185">Reference proteome</keyword>
<feature type="domain" description="DUF3444" evidence="1">
    <location>
        <begin position="39"/>
        <end position="84"/>
    </location>
</feature>
<organism evidence="2 3">
    <name type="scientific">Hibiscus syriacus</name>
    <name type="common">Rose of Sharon</name>
    <dbReference type="NCBI Taxonomy" id="106335"/>
    <lineage>
        <taxon>Eukaryota</taxon>
        <taxon>Viridiplantae</taxon>
        <taxon>Streptophyta</taxon>
        <taxon>Embryophyta</taxon>
        <taxon>Tracheophyta</taxon>
        <taxon>Spermatophyta</taxon>
        <taxon>Magnoliopsida</taxon>
        <taxon>eudicotyledons</taxon>
        <taxon>Gunneridae</taxon>
        <taxon>Pentapetalae</taxon>
        <taxon>rosids</taxon>
        <taxon>malvids</taxon>
        <taxon>Malvales</taxon>
        <taxon>Malvaceae</taxon>
        <taxon>Malvoideae</taxon>
        <taxon>Hibiscus</taxon>
    </lineage>
</organism>
<evidence type="ECO:0000313" key="2">
    <source>
        <dbReference type="EMBL" id="KAE8671058.1"/>
    </source>
</evidence>
<dbReference type="Proteomes" id="UP000436088">
    <property type="component" value="Unassembled WGS sequence"/>
</dbReference>
<proteinExistence type="predicted"/>
<reference evidence="2" key="1">
    <citation type="submission" date="2019-09" db="EMBL/GenBank/DDBJ databases">
        <title>Draft genome information of white flower Hibiscus syriacus.</title>
        <authorList>
            <person name="Kim Y.-M."/>
        </authorList>
    </citation>
    <scope>NUCLEOTIDE SEQUENCE [LARGE SCALE GENOMIC DNA]</scope>
    <source>
        <strain evidence="2">YM2019G1</strain>
    </source>
</reference>
<protein>
    <recommendedName>
        <fullName evidence="1">DUF3444 domain-containing protein</fullName>
    </recommendedName>
</protein>
<dbReference type="PANTHER" id="PTHR44137:SF51">
    <property type="entry name" value="MOLECULAR CHAPERONE HSP40_DNAJ FAMILY PROTEIN"/>
    <property type="match status" value="1"/>
</dbReference>
<feature type="domain" description="DUF3444" evidence="1">
    <location>
        <begin position="85"/>
        <end position="150"/>
    </location>
</feature>
<dbReference type="PANTHER" id="PTHR44137">
    <property type="entry name" value="BNAC03G44070D PROTEIN"/>
    <property type="match status" value="1"/>
</dbReference>
<dbReference type="EMBL" id="VEPZ02001482">
    <property type="protein sequence ID" value="KAE8671058.1"/>
    <property type="molecule type" value="Genomic_DNA"/>
</dbReference>
<evidence type="ECO:0000259" key="1">
    <source>
        <dbReference type="Pfam" id="PF11926"/>
    </source>
</evidence>
<dbReference type="Pfam" id="PF11926">
    <property type="entry name" value="DUF3444"/>
    <property type="match status" value="2"/>
</dbReference>
<name>A0A6A2X7V4_HIBSY</name>
<dbReference type="InterPro" id="IPR024593">
    <property type="entry name" value="DUF3444"/>
</dbReference>
<sequence>MKSGAHETMKYADIKSSIRPESSYTVDSHICPATKEPDPMSINVPDPGFHDFDKDRTEKSFGENQVWAAYDDDNGMPHYFVMIHGKYEVNRSLNSFSHKVKWSKGQKGTIQIYPRKGDVWALYRNWSTNWNELTPDEVIHIYDMVEVLED</sequence>